<reference evidence="3" key="1">
    <citation type="journal article" date="2019" name="Int. J. Syst. Evol. Microbiol.">
        <title>The Global Catalogue of Microorganisms (GCM) 10K type strain sequencing project: providing services to taxonomists for standard genome sequencing and annotation.</title>
        <authorList>
            <consortium name="The Broad Institute Genomics Platform"/>
            <consortium name="The Broad Institute Genome Sequencing Center for Infectious Disease"/>
            <person name="Wu L."/>
            <person name="Ma J."/>
        </authorList>
    </citation>
    <scope>NUCLEOTIDE SEQUENCE [LARGE SCALE GENOMIC DNA]</scope>
    <source>
        <strain evidence="3">CCUG 62763</strain>
    </source>
</reference>
<feature type="domain" description="SnoaL-like" evidence="1">
    <location>
        <begin position="14"/>
        <end position="117"/>
    </location>
</feature>
<dbReference type="PANTHER" id="PTHR41252">
    <property type="entry name" value="BLR2505 PROTEIN"/>
    <property type="match status" value="1"/>
</dbReference>
<dbReference type="PANTHER" id="PTHR41252:SF1">
    <property type="entry name" value="BLR2505 PROTEIN"/>
    <property type="match status" value="1"/>
</dbReference>
<evidence type="ECO:0000313" key="3">
    <source>
        <dbReference type="Proteomes" id="UP001596025"/>
    </source>
</evidence>
<protein>
    <submittedName>
        <fullName evidence="2">Nuclear transport factor 2 family protein</fullName>
    </submittedName>
</protein>
<organism evidence="2 3">
    <name type="scientific">Geodermatophilus arenarius</name>
    <dbReference type="NCBI Taxonomy" id="1137990"/>
    <lineage>
        <taxon>Bacteria</taxon>
        <taxon>Bacillati</taxon>
        <taxon>Actinomycetota</taxon>
        <taxon>Actinomycetes</taxon>
        <taxon>Geodermatophilales</taxon>
        <taxon>Geodermatophilaceae</taxon>
        <taxon>Geodermatophilus</taxon>
    </lineage>
</organism>
<dbReference type="Gene3D" id="3.10.450.50">
    <property type="match status" value="1"/>
</dbReference>
<proteinExistence type="predicted"/>
<evidence type="ECO:0000313" key="2">
    <source>
        <dbReference type="EMBL" id="MFC4694129.1"/>
    </source>
</evidence>
<dbReference type="RefSeq" id="WP_387988845.1">
    <property type="nucleotide sequence ID" value="NZ_JBHSGR010000011.1"/>
</dbReference>
<evidence type="ECO:0000259" key="1">
    <source>
        <dbReference type="Pfam" id="PF12680"/>
    </source>
</evidence>
<keyword evidence="3" id="KW-1185">Reference proteome</keyword>
<sequence length="132" mass="14426">MAGSPHPHATVLLEAYEAFGKGDLDRLPELWTDDVRWHEPGAHPLAGDYTGPQEVVGLFGLAFEVTEGSLRVEVRSAFADDTDGVAVVRMTATRGDRHLDVLAAQVHRFEDGRIAEVWDAHTDQAAVDAFFS</sequence>
<dbReference type="InterPro" id="IPR037401">
    <property type="entry name" value="SnoaL-like"/>
</dbReference>
<dbReference type="InterPro" id="IPR032710">
    <property type="entry name" value="NTF2-like_dom_sf"/>
</dbReference>
<name>A0ABV9LJ75_9ACTN</name>
<dbReference type="Proteomes" id="UP001596025">
    <property type="component" value="Unassembled WGS sequence"/>
</dbReference>
<comment type="caution">
    <text evidence="2">The sequence shown here is derived from an EMBL/GenBank/DDBJ whole genome shotgun (WGS) entry which is preliminary data.</text>
</comment>
<dbReference type="Pfam" id="PF12680">
    <property type="entry name" value="SnoaL_2"/>
    <property type="match status" value="1"/>
</dbReference>
<gene>
    <name evidence="2" type="ORF">ACFO3M_12100</name>
</gene>
<dbReference type="EMBL" id="JBHSGR010000011">
    <property type="protein sequence ID" value="MFC4694129.1"/>
    <property type="molecule type" value="Genomic_DNA"/>
</dbReference>
<dbReference type="SUPFAM" id="SSF54427">
    <property type="entry name" value="NTF2-like"/>
    <property type="match status" value="1"/>
</dbReference>
<accession>A0ABV9LJ75</accession>